<proteinExistence type="inferred from homology"/>
<dbReference type="PANTHER" id="PTHR43200:SF4">
    <property type="entry name" value="PAP-SPECIFIC PHOSPHATASE, MITOCHONDRIAL-RELATED"/>
    <property type="match status" value="1"/>
</dbReference>
<keyword evidence="4" id="KW-0378">Hydrolase</keyword>
<dbReference type="SUPFAM" id="SSF56655">
    <property type="entry name" value="Carbohydrate phosphatase"/>
    <property type="match status" value="1"/>
</dbReference>
<evidence type="ECO:0000256" key="3">
    <source>
        <dbReference type="ARBA" id="ARBA00022723"/>
    </source>
</evidence>
<evidence type="ECO:0000256" key="2">
    <source>
        <dbReference type="ARBA" id="ARBA00009759"/>
    </source>
</evidence>
<name>A0A067GAQ9_CITSI</name>
<gene>
    <name evidence="7" type="ORF">CISIN_1g028594mg</name>
</gene>
<evidence type="ECO:0000256" key="5">
    <source>
        <dbReference type="ARBA" id="ARBA00022842"/>
    </source>
</evidence>
<evidence type="ECO:0000313" key="8">
    <source>
        <dbReference type="Proteomes" id="UP000027120"/>
    </source>
</evidence>
<dbReference type="GO" id="GO:0046872">
    <property type="term" value="F:metal ion binding"/>
    <property type="evidence" value="ECO:0007669"/>
    <property type="project" value="UniProtKB-KW"/>
</dbReference>
<evidence type="ECO:0000256" key="6">
    <source>
        <dbReference type="PIRSR" id="PIRSR600760-2"/>
    </source>
</evidence>
<dbReference type="SMR" id="A0A067GAQ9"/>
<keyword evidence="8" id="KW-1185">Reference proteome</keyword>
<dbReference type="InterPro" id="IPR051090">
    <property type="entry name" value="Inositol_monoP_superfamily"/>
</dbReference>
<feature type="binding site" evidence="6">
    <location>
        <position position="112"/>
    </location>
    <ligand>
        <name>Mg(2+)</name>
        <dbReference type="ChEBI" id="CHEBI:18420"/>
        <label>1</label>
        <note>catalytic</note>
    </ligand>
</feature>
<reference evidence="7 8" key="1">
    <citation type="submission" date="2014-04" db="EMBL/GenBank/DDBJ databases">
        <authorList>
            <consortium name="International Citrus Genome Consortium"/>
            <person name="Gmitter F."/>
            <person name="Chen C."/>
            <person name="Farmerie W."/>
            <person name="Harkins T."/>
            <person name="Desany B."/>
            <person name="Mohiuddin M."/>
            <person name="Kodira C."/>
            <person name="Borodovsky M."/>
            <person name="Lomsadze A."/>
            <person name="Burns P."/>
            <person name="Jenkins J."/>
            <person name="Prochnik S."/>
            <person name="Shu S."/>
            <person name="Chapman J."/>
            <person name="Pitluck S."/>
            <person name="Schmutz J."/>
            <person name="Rokhsar D."/>
        </authorList>
    </citation>
    <scope>NUCLEOTIDE SEQUENCE</scope>
</reference>
<comment type="similarity">
    <text evidence="2">Belongs to the inositol monophosphatase superfamily.</text>
</comment>
<comment type="cofactor">
    <cofactor evidence="1 6">
        <name>Mg(2+)</name>
        <dbReference type="ChEBI" id="CHEBI:18420"/>
    </cofactor>
</comment>
<keyword evidence="5 6" id="KW-0460">Magnesium</keyword>
<dbReference type="Gene3D" id="3.40.190.80">
    <property type="match status" value="1"/>
</dbReference>
<dbReference type="Pfam" id="PF00459">
    <property type="entry name" value="Inositol_P"/>
    <property type="match status" value="1"/>
</dbReference>
<dbReference type="PANTHER" id="PTHR43200">
    <property type="entry name" value="PHOSPHATASE"/>
    <property type="match status" value="1"/>
</dbReference>
<accession>A0A067GAQ9</accession>
<dbReference type="AlphaFoldDB" id="A0A067GAQ9"/>
<evidence type="ECO:0000256" key="4">
    <source>
        <dbReference type="ARBA" id="ARBA00022801"/>
    </source>
</evidence>
<keyword evidence="3 6" id="KW-0479">Metal-binding</keyword>
<dbReference type="InterPro" id="IPR000760">
    <property type="entry name" value="Inositol_monophosphatase-like"/>
</dbReference>
<evidence type="ECO:0008006" key="9">
    <source>
        <dbReference type="Google" id="ProtNLM"/>
    </source>
</evidence>
<dbReference type="GO" id="GO:0016791">
    <property type="term" value="F:phosphatase activity"/>
    <property type="evidence" value="ECO:0007669"/>
    <property type="project" value="UniProtKB-ARBA"/>
</dbReference>
<protein>
    <recommendedName>
        <fullName evidence="9">Inositol monophosphatase</fullName>
    </recommendedName>
</protein>
<sequence>MGCPNWLEDKPCTSTTSMQEYESNQAGSGIIMVSHVGCGTWTKKLSNSQTWESLPLSALFNAKNDADNIGDDEILLVPTCCGSLCKYLMVATGRASVFILRARAQTIIKAWDHAVGIICVHEAGGKVTDWRGSPIDLDADQAERRAIFPSGGILVTNDNLHHQIVEMISSRSSIFLW</sequence>
<dbReference type="Proteomes" id="UP000027120">
    <property type="component" value="Unassembled WGS sequence"/>
</dbReference>
<evidence type="ECO:0000256" key="1">
    <source>
        <dbReference type="ARBA" id="ARBA00001946"/>
    </source>
</evidence>
<evidence type="ECO:0000313" key="7">
    <source>
        <dbReference type="EMBL" id="KDO75690.1"/>
    </source>
</evidence>
<organism evidence="7 8">
    <name type="scientific">Citrus sinensis</name>
    <name type="common">Sweet orange</name>
    <name type="synonym">Citrus aurantium var. sinensis</name>
    <dbReference type="NCBI Taxonomy" id="2711"/>
    <lineage>
        <taxon>Eukaryota</taxon>
        <taxon>Viridiplantae</taxon>
        <taxon>Streptophyta</taxon>
        <taxon>Embryophyta</taxon>
        <taxon>Tracheophyta</taxon>
        <taxon>Spermatophyta</taxon>
        <taxon>Magnoliopsida</taxon>
        <taxon>eudicotyledons</taxon>
        <taxon>Gunneridae</taxon>
        <taxon>Pentapetalae</taxon>
        <taxon>rosids</taxon>
        <taxon>malvids</taxon>
        <taxon>Sapindales</taxon>
        <taxon>Rutaceae</taxon>
        <taxon>Aurantioideae</taxon>
        <taxon>Citrus</taxon>
    </lineage>
</organism>
<dbReference type="EMBL" id="KK784882">
    <property type="protein sequence ID" value="KDO75690.1"/>
    <property type="molecule type" value="Genomic_DNA"/>
</dbReference>